<dbReference type="PANTHER" id="PTHR48022:SF5">
    <property type="entry name" value="ALPHA-GLUCOSIDES PERMEASE MPH2-RELATED"/>
    <property type="match status" value="1"/>
</dbReference>
<dbReference type="GO" id="GO:0005351">
    <property type="term" value="F:carbohydrate:proton symporter activity"/>
    <property type="evidence" value="ECO:0007669"/>
    <property type="project" value="TreeGrafter"/>
</dbReference>
<dbReference type="Gene3D" id="1.20.1250.20">
    <property type="entry name" value="MFS general substrate transporter like domains"/>
    <property type="match status" value="1"/>
</dbReference>
<dbReference type="PANTHER" id="PTHR48022">
    <property type="entry name" value="PLASTIDIC GLUCOSE TRANSPORTER 4"/>
    <property type="match status" value="1"/>
</dbReference>
<evidence type="ECO:0000313" key="11">
    <source>
        <dbReference type="EMBL" id="BEI89439.1"/>
    </source>
</evidence>
<dbReference type="NCBIfam" id="TIGR00879">
    <property type="entry name" value="SP"/>
    <property type="match status" value="1"/>
</dbReference>
<keyword evidence="12" id="KW-1185">Reference proteome</keyword>
<dbReference type="GO" id="GO:0016020">
    <property type="term" value="C:membrane"/>
    <property type="evidence" value="ECO:0007669"/>
    <property type="project" value="UniProtKB-SubCell"/>
</dbReference>
<feature type="transmembrane region" description="Helical" evidence="9">
    <location>
        <begin position="157"/>
        <end position="175"/>
    </location>
</feature>
<evidence type="ECO:0000256" key="4">
    <source>
        <dbReference type="ARBA" id="ARBA00022692"/>
    </source>
</evidence>
<keyword evidence="6 9" id="KW-0472">Membrane</keyword>
<dbReference type="KEGG" id="ccac:CcaHIS019_0208010"/>
<dbReference type="InterPro" id="IPR003663">
    <property type="entry name" value="Sugar/inositol_transpt"/>
</dbReference>
<evidence type="ECO:0000256" key="5">
    <source>
        <dbReference type="ARBA" id="ARBA00022989"/>
    </source>
</evidence>
<evidence type="ECO:0000259" key="10">
    <source>
        <dbReference type="PROSITE" id="PS50850"/>
    </source>
</evidence>
<feature type="transmembrane region" description="Helical" evidence="9">
    <location>
        <begin position="400"/>
        <end position="421"/>
    </location>
</feature>
<reference evidence="11" key="1">
    <citation type="journal article" date="2023" name="BMC Genomics">
        <title>Chromosome-level genome assemblies of Cutaneotrichosporon spp. (Trichosporonales, Basidiomycota) reveal imbalanced evolution between nucleotide sequences and chromosome synteny.</title>
        <authorList>
            <person name="Kobayashi Y."/>
            <person name="Kayamori A."/>
            <person name="Aoki K."/>
            <person name="Shiwa Y."/>
            <person name="Matsutani M."/>
            <person name="Fujita N."/>
            <person name="Sugita T."/>
            <person name="Iwasaki W."/>
            <person name="Tanaka N."/>
            <person name="Takashima M."/>
        </authorList>
    </citation>
    <scope>NUCLEOTIDE SEQUENCE</scope>
    <source>
        <strain evidence="11">HIS019</strain>
    </source>
</reference>
<feature type="transmembrane region" description="Helical" evidence="9">
    <location>
        <begin position="427"/>
        <end position="451"/>
    </location>
</feature>
<sequence>MSNEKQHMEAAEAEPDINFNNFNRRQSKMDFNHLEKVDTNAPEWNDLRDDAMFAEEKEKNMTLMEGLRNYPKAVFWSVAISLCIIMEGYDTQVLGNVIGLNEFRMRFGFDTGNPNPQKRYQLSAAWQTAVQQAPTIGCFFGIFLSSWAQDKWGYRRTIQIALVFLTGTIFIVFFAKNVEMLFVGELLCGLPWGAFSSSAVSYASDVAPIPLRGYLTTYINLCWIMGQMIGAGILRKVTTLPGHNAYRIPFAVQWFWPIPLFILVTLAPESPWFLVRAGRLAEAKRVVERLSKKGEMVDSDATVAMMVRTNQLEIDHETGSTYLDCLKGVDRRRTEIACVVWICQQLCGMVFCGSPTYFFLQAGLDEGNAFSLNLGITGIAFVGTVASWFLLTVTGRRPPFIIGMACMCALLWVIGGLTWPADKGGGGAWAQAGLVMLFVFIYDFTIGPLTYCVVGEVSSTRLRSKTVGLARNAYNIIGICAGILNVYMVNATEWNLRGRAAFVWGGTSLICTIWCFFRLPEMKGRSYRELDLLFERRIPARQFKKTVIDETAES</sequence>
<evidence type="ECO:0000256" key="8">
    <source>
        <dbReference type="RuleBase" id="RU003346"/>
    </source>
</evidence>
<accession>A0AA48I1E7</accession>
<feature type="transmembrane region" description="Helical" evidence="9">
    <location>
        <begin position="215"/>
        <end position="234"/>
    </location>
</feature>
<feature type="transmembrane region" description="Helical" evidence="9">
    <location>
        <begin position="472"/>
        <end position="489"/>
    </location>
</feature>
<feature type="transmembrane region" description="Helical" evidence="9">
    <location>
        <begin position="181"/>
        <end position="203"/>
    </location>
</feature>
<name>A0AA48I1E7_9TREE</name>
<protein>
    <recommendedName>
        <fullName evidence="10">Major facilitator superfamily (MFS) profile domain-containing protein</fullName>
    </recommendedName>
</protein>
<dbReference type="AlphaFoldDB" id="A0AA48I1E7"/>
<dbReference type="InterPro" id="IPR050360">
    <property type="entry name" value="MFS_Sugar_Transporters"/>
</dbReference>
<feature type="transmembrane region" description="Helical" evidence="9">
    <location>
        <begin position="254"/>
        <end position="275"/>
    </location>
</feature>
<feature type="transmembrane region" description="Helical" evidence="9">
    <location>
        <begin position="372"/>
        <end position="393"/>
    </location>
</feature>
<feature type="transmembrane region" description="Helical" evidence="9">
    <location>
        <begin position="501"/>
        <end position="519"/>
    </location>
</feature>
<evidence type="ECO:0000256" key="1">
    <source>
        <dbReference type="ARBA" id="ARBA00004141"/>
    </source>
</evidence>
<dbReference type="EMBL" id="AP028213">
    <property type="protein sequence ID" value="BEI89439.1"/>
    <property type="molecule type" value="Genomic_DNA"/>
</dbReference>
<evidence type="ECO:0000256" key="3">
    <source>
        <dbReference type="ARBA" id="ARBA00022448"/>
    </source>
</evidence>
<evidence type="ECO:0000313" key="12">
    <source>
        <dbReference type="Proteomes" id="UP001233271"/>
    </source>
</evidence>
<comment type="similarity">
    <text evidence="2 8">Belongs to the major facilitator superfamily. Sugar transporter (TC 2.A.1.1) family.</text>
</comment>
<dbReference type="Proteomes" id="UP001233271">
    <property type="component" value="Chromosome 2"/>
</dbReference>
<dbReference type="SUPFAM" id="SSF103473">
    <property type="entry name" value="MFS general substrate transporter"/>
    <property type="match status" value="1"/>
</dbReference>
<dbReference type="InterPro" id="IPR020846">
    <property type="entry name" value="MFS_dom"/>
</dbReference>
<dbReference type="InterPro" id="IPR036259">
    <property type="entry name" value="MFS_trans_sf"/>
</dbReference>
<feature type="transmembrane region" description="Helical" evidence="9">
    <location>
        <begin position="336"/>
        <end position="360"/>
    </location>
</feature>
<comment type="subcellular location">
    <subcellularLocation>
        <location evidence="1">Membrane</location>
        <topology evidence="1">Multi-pass membrane protein</topology>
    </subcellularLocation>
</comment>
<dbReference type="PROSITE" id="PS50850">
    <property type="entry name" value="MFS"/>
    <property type="match status" value="1"/>
</dbReference>
<evidence type="ECO:0000256" key="6">
    <source>
        <dbReference type="ARBA" id="ARBA00023136"/>
    </source>
</evidence>
<keyword evidence="4 9" id="KW-0812">Transmembrane</keyword>
<comment type="catalytic activity">
    <reaction evidence="7">
        <text>myo-inositol(out) + H(+)(out) = myo-inositol(in) + H(+)(in)</text>
        <dbReference type="Rhea" id="RHEA:60364"/>
        <dbReference type="ChEBI" id="CHEBI:15378"/>
        <dbReference type="ChEBI" id="CHEBI:17268"/>
    </reaction>
</comment>
<keyword evidence="5 9" id="KW-1133">Transmembrane helix</keyword>
<dbReference type="InterPro" id="IPR005828">
    <property type="entry name" value="MFS_sugar_transport-like"/>
</dbReference>
<proteinExistence type="inferred from homology"/>
<feature type="domain" description="Major facilitator superfamily (MFS) profile" evidence="10">
    <location>
        <begin position="76"/>
        <end position="523"/>
    </location>
</feature>
<evidence type="ECO:0000256" key="7">
    <source>
        <dbReference type="ARBA" id="ARBA00049119"/>
    </source>
</evidence>
<dbReference type="RefSeq" id="XP_060454705.1">
    <property type="nucleotide sequence ID" value="XM_060597853.1"/>
</dbReference>
<dbReference type="Pfam" id="PF00083">
    <property type="entry name" value="Sugar_tr"/>
    <property type="match status" value="1"/>
</dbReference>
<dbReference type="GeneID" id="85493310"/>
<evidence type="ECO:0000256" key="2">
    <source>
        <dbReference type="ARBA" id="ARBA00010992"/>
    </source>
</evidence>
<gene>
    <name evidence="11" type="ORF">CcaverHIS019_0208010</name>
</gene>
<dbReference type="FunFam" id="1.20.1250.20:FF:000078">
    <property type="entry name" value="MFS maltose transporter, putative"/>
    <property type="match status" value="1"/>
</dbReference>
<keyword evidence="3 8" id="KW-0813">Transport</keyword>
<organism evidence="11 12">
    <name type="scientific">Cutaneotrichosporon cavernicola</name>
    <dbReference type="NCBI Taxonomy" id="279322"/>
    <lineage>
        <taxon>Eukaryota</taxon>
        <taxon>Fungi</taxon>
        <taxon>Dikarya</taxon>
        <taxon>Basidiomycota</taxon>
        <taxon>Agaricomycotina</taxon>
        <taxon>Tremellomycetes</taxon>
        <taxon>Trichosporonales</taxon>
        <taxon>Trichosporonaceae</taxon>
        <taxon>Cutaneotrichosporon</taxon>
    </lineage>
</organism>
<evidence type="ECO:0000256" key="9">
    <source>
        <dbReference type="SAM" id="Phobius"/>
    </source>
</evidence>